<comment type="similarity">
    <text evidence="1 2">Belongs to the small heat shock protein (HSP20) family.</text>
</comment>
<organism evidence="5 6">
    <name type="scientific">Eiseniibacteriota bacterium</name>
    <dbReference type="NCBI Taxonomy" id="2212470"/>
    <lineage>
        <taxon>Bacteria</taxon>
        <taxon>Candidatus Eiseniibacteriota</taxon>
    </lineage>
</organism>
<evidence type="ECO:0000256" key="1">
    <source>
        <dbReference type="PROSITE-ProRule" id="PRU00285"/>
    </source>
</evidence>
<evidence type="ECO:0000256" key="2">
    <source>
        <dbReference type="RuleBase" id="RU003616"/>
    </source>
</evidence>
<feature type="compositionally biased region" description="Polar residues" evidence="3">
    <location>
        <begin position="41"/>
        <end position="54"/>
    </location>
</feature>
<proteinExistence type="inferred from homology"/>
<dbReference type="EMBL" id="VBPB01000405">
    <property type="protein sequence ID" value="TMQ67924.1"/>
    <property type="molecule type" value="Genomic_DNA"/>
</dbReference>
<dbReference type="SUPFAM" id="SSF49764">
    <property type="entry name" value="HSP20-like chaperones"/>
    <property type="match status" value="1"/>
</dbReference>
<dbReference type="InterPro" id="IPR002068">
    <property type="entry name" value="A-crystallin/Hsp20_dom"/>
</dbReference>
<dbReference type="Pfam" id="PF00011">
    <property type="entry name" value="HSP20"/>
    <property type="match status" value="1"/>
</dbReference>
<dbReference type="PROSITE" id="PS01031">
    <property type="entry name" value="SHSP"/>
    <property type="match status" value="1"/>
</dbReference>
<comment type="caution">
    <text evidence="5">The sequence shown here is derived from an EMBL/GenBank/DDBJ whole genome shotgun (WGS) entry which is preliminary data.</text>
</comment>
<reference evidence="5 6" key="1">
    <citation type="journal article" date="2019" name="Nat. Microbiol.">
        <title>Mediterranean grassland soil C-N compound turnover is dependent on rainfall and depth, and is mediated by genomically divergent microorganisms.</title>
        <authorList>
            <person name="Diamond S."/>
            <person name="Andeer P.F."/>
            <person name="Li Z."/>
            <person name="Crits-Christoph A."/>
            <person name="Burstein D."/>
            <person name="Anantharaman K."/>
            <person name="Lane K.R."/>
            <person name="Thomas B.C."/>
            <person name="Pan C."/>
            <person name="Northen T.R."/>
            <person name="Banfield J.F."/>
        </authorList>
    </citation>
    <scope>NUCLEOTIDE SEQUENCE [LARGE SCALE GENOMIC DNA]</scope>
    <source>
        <strain evidence="5">WS_11</strain>
    </source>
</reference>
<dbReference type="InterPro" id="IPR031107">
    <property type="entry name" value="Small_HSP"/>
</dbReference>
<dbReference type="Proteomes" id="UP000319771">
    <property type="component" value="Unassembled WGS sequence"/>
</dbReference>
<feature type="region of interest" description="Disordered" evidence="3">
    <location>
        <begin position="1"/>
        <end position="65"/>
    </location>
</feature>
<dbReference type="PANTHER" id="PTHR11527">
    <property type="entry name" value="HEAT-SHOCK PROTEIN 20 FAMILY MEMBER"/>
    <property type="match status" value="1"/>
</dbReference>
<dbReference type="Gene3D" id="2.60.40.790">
    <property type="match status" value="1"/>
</dbReference>
<dbReference type="InterPro" id="IPR008978">
    <property type="entry name" value="HSP20-like_chaperone"/>
</dbReference>
<protein>
    <submittedName>
        <fullName evidence="5">Hsp20/alpha crystallin family protein</fullName>
    </submittedName>
</protein>
<evidence type="ECO:0000313" key="5">
    <source>
        <dbReference type="EMBL" id="TMQ67924.1"/>
    </source>
</evidence>
<accession>A0A538TWB5</accession>
<sequence>MRRARRSSRRCTRWRKRSTRRSRPAIRARRARRLRAGTPNAAATTWSMPSTLRRSPTEAPTPGAGLVIVRNPRRPGEPGAQQRFGEFADRLHGDHWQPDVDVFETEEAVIVRAELAGVRRADLRVTVDGDLLRIRGLREGSGAAAVRLYQMEIATGPFERCLRVPADVDRDRVTAHLEDGLLTVTLGRRKPVRRSVPVERE</sequence>
<feature type="domain" description="SHSP" evidence="4">
    <location>
        <begin position="91"/>
        <end position="201"/>
    </location>
</feature>
<evidence type="ECO:0000313" key="6">
    <source>
        <dbReference type="Proteomes" id="UP000319771"/>
    </source>
</evidence>
<name>A0A538TWB5_UNCEI</name>
<gene>
    <name evidence="5" type="ORF">E6K81_16885</name>
</gene>
<dbReference type="AlphaFoldDB" id="A0A538TWB5"/>
<dbReference type="CDD" id="cd06464">
    <property type="entry name" value="ACD_sHsps-like"/>
    <property type="match status" value="1"/>
</dbReference>
<evidence type="ECO:0000259" key="4">
    <source>
        <dbReference type="PROSITE" id="PS01031"/>
    </source>
</evidence>
<feature type="compositionally biased region" description="Basic residues" evidence="3">
    <location>
        <begin position="1"/>
        <end position="35"/>
    </location>
</feature>
<evidence type="ECO:0000256" key="3">
    <source>
        <dbReference type="SAM" id="MobiDB-lite"/>
    </source>
</evidence>